<dbReference type="EMBL" id="JBHSGA010000003">
    <property type="protein sequence ID" value="MFC4525508.1"/>
    <property type="molecule type" value="Genomic_DNA"/>
</dbReference>
<sequence length="112" mass="13158">MALWRPLRDTFAEGILNAPRQQGLLRTPARSDGHIVDHSTAYFPGQRFPNRSDLYRRTRSVTRRLNEFGITEDTQEPMLVQAGRRDPSAVRAWFDHRRCRRDRLTRLPLAED</sequence>
<evidence type="ECO:0000313" key="2">
    <source>
        <dbReference type="Proteomes" id="UP001595961"/>
    </source>
</evidence>
<dbReference type="RefSeq" id="WP_266149424.1">
    <property type="nucleotide sequence ID" value="NZ_CP064028.1"/>
</dbReference>
<organism evidence="1 2">
    <name type="scientific">Dyella halodurans</name>
    <dbReference type="NCBI Taxonomy" id="1920171"/>
    <lineage>
        <taxon>Bacteria</taxon>
        <taxon>Pseudomonadati</taxon>
        <taxon>Pseudomonadota</taxon>
        <taxon>Gammaproteobacteria</taxon>
        <taxon>Lysobacterales</taxon>
        <taxon>Rhodanobacteraceae</taxon>
        <taxon>Dyella</taxon>
    </lineage>
</organism>
<dbReference type="Proteomes" id="UP001595961">
    <property type="component" value="Unassembled WGS sequence"/>
</dbReference>
<gene>
    <name evidence="1" type="ORF">ACFO5W_02550</name>
</gene>
<proteinExistence type="predicted"/>
<comment type="caution">
    <text evidence="1">The sequence shown here is derived from an EMBL/GenBank/DDBJ whole genome shotgun (WGS) entry which is preliminary data.</text>
</comment>
<name>A0ABV9BXY3_9GAMM</name>
<keyword evidence="2" id="KW-1185">Reference proteome</keyword>
<protein>
    <submittedName>
        <fullName evidence="1">Uncharacterized protein</fullName>
    </submittedName>
</protein>
<evidence type="ECO:0000313" key="1">
    <source>
        <dbReference type="EMBL" id="MFC4525508.1"/>
    </source>
</evidence>
<reference evidence="2" key="1">
    <citation type="journal article" date="2019" name="Int. J. Syst. Evol. Microbiol.">
        <title>The Global Catalogue of Microorganisms (GCM) 10K type strain sequencing project: providing services to taxonomists for standard genome sequencing and annotation.</title>
        <authorList>
            <consortium name="The Broad Institute Genomics Platform"/>
            <consortium name="The Broad Institute Genome Sequencing Center for Infectious Disease"/>
            <person name="Wu L."/>
            <person name="Ma J."/>
        </authorList>
    </citation>
    <scope>NUCLEOTIDE SEQUENCE [LARGE SCALE GENOMIC DNA]</scope>
    <source>
        <strain evidence="2">CCM 4481</strain>
    </source>
</reference>
<accession>A0ABV9BXY3</accession>